<dbReference type="RefSeq" id="WP_082386685.1">
    <property type="nucleotide sequence ID" value="NZ_JACIEQ010000003.1"/>
</dbReference>
<gene>
    <name evidence="5" type="ORF">GGR17_002639</name>
</gene>
<dbReference type="EMBL" id="JACIEQ010000003">
    <property type="protein sequence ID" value="MBB4022820.1"/>
    <property type="molecule type" value="Genomic_DNA"/>
</dbReference>
<dbReference type="InterPro" id="IPR011663">
    <property type="entry name" value="UTRA"/>
</dbReference>
<evidence type="ECO:0000256" key="3">
    <source>
        <dbReference type="ARBA" id="ARBA00023163"/>
    </source>
</evidence>
<evidence type="ECO:0000313" key="5">
    <source>
        <dbReference type="EMBL" id="MBB4022820.1"/>
    </source>
</evidence>
<evidence type="ECO:0000256" key="1">
    <source>
        <dbReference type="ARBA" id="ARBA00023015"/>
    </source>
</evidence>
<protein>
    <submittedName>
        <fullName evidence="5">GntR family histidine utilization transcriptional repressor</fullName>
    </submittedName>
</protein>
<dbReference type="PANTHER" id="PTHR44846:SF16">
    <property type="entry name" value="TRANSCRIPTIONAL REGULATOR PHNF-RELATED"/>
    <property type="match status" value="1"/>
</dbReference>
<evidence type="ECO:0000259" key="4">
    <source>
        <dbReference type="PROSITE" id="PS50949"/>
    </source>
</evidence>
<organism evidence="5 6">
    <name type="scientific">Actibacterium naphthalenivorans</name>
    <dbReference type="NCBI Taxonomy" id="1614693"/>
    <lineage>
        <taxon>Bacteria</taxon>
        <taxon>Pseudomonadati</taxon>
        <taxon>Pseudomonadota</taxon>
        <taxon>Alphaproteobacteria</taxon>
        <taxon>Rhodobacterales</taxon>
        <taxon>Roseobacteraceae</taxon>
        <taxon>Actibacterium</taxon>
    </lineage>
</organism>
<dbReference type="InterPro" id="IPR050679">
    <property type="entry name" value="Bact_HTH_transcr_reg"/>
</dbReference>
<dbReference type="InterPro" id="IPR036388">
    <property type="entry name" value="WH-like_DNA-bd_sf"/>
</dbReference>
<accession>A0A840CCC5</accession>
<proteinExistence type="predicted"/>
<dbReference type="CDD" id="cd07377">
    <property type="entry name" value="WHTH_GntR"/>
    <property type="match status" value="1"/>
</dbReference>
<dbReference type="Gene3D" id="3.40.1410.10">
    <property type="entry name" value="Chorismate lyase-like"/>
    <property type="match status" value="1"/>
</dbReference>
<dbReference type="SMART" id="SM00345">
    <property type="entry name" value="HTH_GNTR"/>
    <property type="match status" value="1"/>
</dbReference>
<sequence length="254" mass="28512">MASTRSTETLHSRILEDIRKKIVDGVWRPGHQMARETDLAESYGVSRMTMNKVLTQLAVEGYVIRRKRSGTFVARARAQSAVLEINNIGDEVAALGRSYRWALGRCERRHLDQADLRRFGIRREVIEDEVLYLQGVHFADDAPFCLETRAINLSVVPQACDINFAAEVPGSWLLKTMPWSTARHQVRAINAQGEEAKLLELPVGAACLEILRETKIDADWVTCARFLYPGEAHQLVAEFEARAGGEGLNPRPES</sequence>
<dbReference type="GO" id="GO:0003677">
    <property type="term" value="F:DNA binding"/>
    <property type="evidence" value="ECO:0007669"/>
    <property type="project" value="UniProtKB-KW"/>
</dbReference>
<keyword evidence="6" id="KW-1185">Reference proteome</keyword>
<dbReference type="InterPro" id="IPR000524">
    <property type="entry name" value="Tscrpt_reg_HTH_GntR"/>
</dbReference>
<dbReference type="SUPFAM" id="SSF64288">
    <property type="entry name" value="Chorismate lyase-like"/>
    <property type="match status" value="1"/>
</dbReference>
<keyword evidence="2" id="KW-0238">DNA-binding</keyword>
<dbReference type="InterPro" id="IPR036390">
    <property type="entry name" value="WH_DNA-bd_sf"/>
</dbReference>
<dbReference type="Proteomes" id="UP000585681">
    <property type="component" value="Unassembled WGS sequence"/>
</dbReference>
<keyword evidence="3" id="KW-0804">Transcription</keyword>
<dbReference type="PRINTS" id="PR00035">
    <property type="entry name" value="HTHGNTR"/>
</dbReference>
<dbReference type="PROSITE" id="PS50949">
    <property type="entry name" value="HTH_GNTR"/>
    <property type="match status" value="1"/>
</dbReference>
<keyword evidence="1" id="KW-0805">Transcription regulation</keyword>
<dbReference type="SUPFAM" id="SSF46785">
    <property type="entry name" value="Winged helix' DNA-binding domain"/>
    <property type="match status" value="1"/>
</dbReference>
<name>A0A840CCC5_9RHOB</name>
<dbReference type="SMART" id="SM00866">
    <property type="entry name" value="UTRA"/>
    <property type="match status" value="1"/>
</dbReference>
<comment type="caution">
    <text evidence="5">The sequence shown here is derived from an EMBL/GenBank/DDBJ whole genome shotgun (WGS) entry which is preliminary data.</text>
</comment>
<dbReference type="Pfam" id="PF00392">
    <property type="entry name" value="GntR"/>
    <property type="match status" value="1"/>
</dbReference>
<dbReference type="AlphaFoldDB" id="A0A840CCC5"/>
<reference evidence="5" key="1">
    <citation type="submission" date="2020-08" db="EMBL/GenBank/DDBJ databases">
        <title>Genomic Encyclopedia of Type Strains, Phase IV (KMG-IV): sequencing the most valuable type-strain genomes for metagenomic binning, comparative biology and taxonomic classification.</title>
        <authorList>
            <person name="Goeker M."/>
        </authorList>
    </citation>
    <scope>NUCLEOTIDE SEQUENCE [LARGE SCALE GENOMIC DNA]</scope>
    <source>
        <strain evidence="5">DSM 105040</strain>
    </source>
</reference>
<evidence type="ECO:0000256" key="2">
    <source>
        <dbReference type="ARBA" id="ARBA00023125"/>
    </source>
</evidence>
<feature type="domain" description="HTH gntR-type" evidence="4">
    <location>
        <begin position="8"/>
        <end position="76"/>
    </location>
</feature>
<dbReference type="Pfam" id="PF07702">
    <property type="entry name" value="UTRA"/>
    <property type="match status" value="1"/>
</dbReference>
<dbReference type="InterPro" id="IPR028978">
    <property type="entry name" value="Chorismate_lyase_/UTRA_dom_sf"/>
</dbReference>
<dbReference type="Gene3D" id="1.10.10.10">
    <property type="entry name" value="Winged helix-like DNA-binding domain superfamily/Winged helix DNA-binding domain"/>
    <property type="match status" value="1"/>
</dbReference>
<evidence type="ECO:0000313" key="6">
    <source>
        <dbReference type="Proteomes" id="UP000585681"/>
    </source>
</evidence>
<dbReference type="GO" id="GO:0003700">
    <property type="term" value="F:DNA-binding transcription factor activity"/>
    <property type="evidence" value="ECO:0007669"/>
    <property type="project" value="InterPro"/>
</dbReference>
<dbReference type="PANTHER" id="PTHR44846">
    <property type="entry name" value="MANNOSYL-D-GLYCERATE TRANSPORT/METABOLISM SYSTEM REPRESSOR MNGR-RELATED"/>
    <property type="match status" value="1"/>
</dbReference>